<organism evidence="1 2">
    <name type="scientific">Phytophthora fragariae</name>
    <dbReference type="NCBI Taxonomy" id="53985"/>
    <lineage>
        <taxon>Eukaryota</taxon>
        <taxon>Sar</taxon>
        <taxon>Stramenopiles</taxon>
        <taxon>Oomycota</taxon>
        <taxon>Peronosporomycetes</taxon>
        <taxon>Peronosporales</taxon>
        <taxon>Peronosporaceae</taxon>
        <taxon>Phytophthora</taxon>
    </lineage>
</organism>
<evidence type="ECO:0000313" key="2">
    <source>
        <dbReference type="Proteomes" id="UP000486351"/>
    </source>
</evidence>
<dbReference type="Proteomes" id="UP000486351">
    <property type="component" value="Unassembled WGS sequence"/>
</dbReference>
<accession>A0A6G0Q2X0</accession>
<dbReference type="EMBL" id="QXFY01006876">
    <property type="protein sequence ID" value="KAE9267491.1"/>
    <property type="molecule type" value="Genomic_DNA"/>
</dbReference>
<gene>
    <name evidence="1" type="ORF">PF008_g31355</name>
</gene>
<evidence type="ECO:0000313" key="1">
    <source>
        <dbReference type="EMBL" id="KAE9267491.1"/>
    </source>
</evidence>
<reference evidence="1 2" key="1">
    <citation type="submission" date="2018-09" db="EMBL/GenBank/DDBJ databases">
        <title>Genomic investigation of the strawberry pathogen Phytophthora fragariae indicates pathogenicity is determined by transcriptional variation in three key races.</title>
        <authorList>
            <person name="Adams T.M."/>
            <person name="Armitage A.D."/>
            <person name="Sobczyk M.K."/>
            <person name="Bates H.J."/>
            <person name="Dunwell J.M."/>
            <person name="Nellist C.F."/>
            <person name="Harrison R.J."/>
        </authorList>
    </citation>
    <scope>NUCLEOTIDE SEQUENCE [LARGE SCALE GENOMIC DNA]</scope>
    <source>
        <strain evidence="1 2">NOV-77</strain>
    </source>
</reference>
<sequence length="69" mass="7799">MAFFTFDSVFCTYLTSDTRPFRPMMVLMRIPLSLSTIVLPSTTRPCTVVDSSTALPPSEPMEMPWPPQQ</sequence>
<dbReference type="AlphaFoldDB" id="A0A6G0Q2X0"/>
<protein>
    <submittedName>
        <fullName evidence="1">Uncharacterized protein</fullName>
    </submittedName>
</protein>
<proteinExistence type="predicted"/>
<name>A0A6G0Q2X0_9STRA</name>
<comment type="caution">
    <text evidence="1">The sequence shown here is derived from an EMBL/GenBank/DDBJ whole genome shotgun (WGS) entry which is preliminary data.</text>
</comment>